<evidence type="ECO:0000259" key="2">
    <source>
        <dbReference type="Pfam" id="PF18662"/>
    </source>
</evidence>
<name>A0A1C9LUD6_MAMSC</name>
<dbReference type="Pfam" id="PF18662">
    <property type="entry name" value="HTH_56"/>
    <property type="match status" value="1"/>
</dbReference>
<dbReference type="RefSeq" id="WP_411814822.1">
    <property type="nucleotide sequence ID" value="NZ_JALKRQ010000002.1"/>
</dbReference>
<dbReference type="Pfam" id="PF06048">
    <property type="entry name" value="DUF927"/>
    <property type="match status" value="1"/>
</dbReference>
<accession>A0A1C9LUD6</accession>
<dbReference type="AlphaFoldDB" id="A0A1C9LUD6"/>
<sequence>MNPSNLPFKLGNAILTMVGWFLIIPAKKNEDEDKKVFISSPIVITARFIDPNSKVEKIILSDFNHAELIEEADILSSQKLPTIIKFGFNVNEKYIRDLGFILQQMRAQTPLSPMYQGVGVINTENYPIISLDEPYVSKKVLSSLKEDILCDTQYDLRPKGTFEGWWQMYLDEVKGNLLLELAVIFGASSLVTAFLKSKYEVEFTGTIFSFTGNSSTGKSTAAALAVSIAGNPTKGNNTLFRSWNGTRNALEGYLSQNFGLPIVLDELSAATFKSTTGLLYSIAEGQGRQRANIHGGVKSLKNWGTSVISTAEHSIFNNSARNDGLNVRTIEISEAFTTSADNADAIKKATSANYGHVMPLVAQYLLNREQEVIQWFHTEHQWFKTKLENETSHTGIRMFKRYATITTSARILERVIATPIDLDAIRNYLLNYHSDSVSERSLADKAIETIIQFVAQNRGKFSEDNRLSTMVENYGLIELKDNCIQVKMLKDVFKHMLEENQYQDVNNVIDALRDKDYIDSDANRKTTKRSVKDKAGKPTTIVFYHIKLDKSYAHIFGLADKSESNMPLPFDSKHPHPLLGDMIAQANEWDKNGDIDL</sequence>
<evidence type="ECO:0008006" key="4">
    <source>
        <dbReference type="Google" id="ProtNLM"/>
    </source>
</evidence>
<protein>
    <recommendedName>
        <fullName evidence="4">DUF927 domain-containing protein</fullName>
    </recommendedName>
</protein>
<feature type="domain" description="Cch helix turn helix" evidence="2">
    <location>
        <begin position="441"/>
        <end position="550"/>
    </location>
</feature>
<dbReference type="InterPro" id="IPR009270">
    <property type="entry name" value="DUF927"/>
</dbReference>
<dbReference type="EMBL" id="KX447570">
    <property type="protein sequence ID" value="AOQ25931.1"/>
    <property type="molecule type" value="Genomic_DNA"/>
</dbReference>
<organism evidence="3">
    <name type="scientific">Mammaliicoccus sciuri</name>
    <name type="common">Staphylococcus sciuri</name>
    <dbReference type="NCBI Taxonomy" id="1296"/>
    <lineage>
        <taxon>Bacteria</taxon>
        <taxon>Bacillati</taxon>
        <taxon>Bacillota</taxon>
        <taxon>Bacilli</taxon>
        <taxon>Bacillales</taxon>
        <taxon>Staphylococcaceae</taxon>
        <taxon>Mammaliicoccus</taxon>
    </lineage>
</organism>
<feature type="domain" description="DUF927" evidence="1">
    <location>
        <begin position="18"/>
        <end position="301"/>
    </location>
</feature>
<dbReference type="NCBIfam" id="NF047345">
    <property type="entry name" value="SCCmet_Cch1"/>
    <property type="match status" value="1"/>
</dbReference>
<dbReference type="InterPro" id="IPR040538">
    <property type="entry name" value="Cch_HTH"/>
</dbReference>
<reference evidence="3" key="1">
    <citation type="submission" date="2016-06" db="EMBL/GenBank/DDBJ databases">
        <title>Presence of the optrA gene in methicillin-resistant Staphylococcus sciuri of porcine origin.</title>
        <authorList>
            <person name="Fan R."/>
            <person name="Li D."/>
            <person name="Wang Y."/>
            <person name="He T."/>
            <person name="Schwarz S."/>
            <person name="Wu C."/>
        </authorList>
    </citation>
    <scope>NUCLEOTIDE SEQUENCE</scope>
    <source>
        <strain evidence="3">S032-3</strain>
    </source>
</reference>
<evidence type="ECO:0000313" key="3">
    <source>
        <dbReference type="EMBL" id="AOQ25931.1"/>
    </source>
</evidence>
<proteinExistence type="predicted"/>
<evidence type="ECO:0000259" key="1">
    <source>
        <dbReference type="Pfam" id="PF06048"/>
    </source>
</evidence>